<dbReference type="InterPro" id="IPR003593">
    <property type="entry name" value="AAA+_ATPase"/>
</dbReference>
<organism evidence="8 9">
    <name type="scientific">Thermus antranikianii</name>
    <dbReference type="NCBI Taxonomy" id="88190"/>
    <lineage>
        <taxon>Bacteria</taxon>
        <taxon>Thermotogati</taxon>
        <taxon>Deinococcota</taxon>
        <taxon>Deinococci</taxon>
        <taxon>Thermales</taxon>
        <taxon>Thermaceae</taxon>
        <taxon>Thermus</taxon>
    </lineage>
</organism>
<keyword evidence="9" id="KW-1185">Reference proteome</keyword>
<dbReference type="InterPro" id="IPR027417">
    <property type="entry name" value="P-loop_NTPase"/>
</dbReference>
<dbReference type="Gene3D" id="3.40.50.300">
    <property type="entry name" value="P-loop containing nucleotide triphosphate hydrolases"/>
    <property type="match status" value="1"/>
</dbReference>
<name>A0ABY7RQL1_9DEIN</name>
<dbReference type="InterPro" id="IPR052156">
    <property type="entry name" value="BCAA_Transport_ATP-bd_LivF"/>
</dbReference>
<feature type="domain" description="ABC transporter" evidence="7">
    <location>
        <begin position="4"/>
        <end position="236"/>
    </location>
</feature>
<dbReference type="Pfam" id="PF00005">
    <property type="entry name" value="ABC_tran"/>
    <property type="match status" value="1"/>
</dbReference>
<dbReference type="PANTHER" id="PTHR43820">
    <property type="entry name" value="HIGH-AFFINITY BRANCHED-CHAIN AMINO ACID TRANSPORT ATP-BINDING PROTEIN LIVF"/>
    <property type="match status" value="1"/>
</dbReference>
<evidence type="ECO:0000256" key="4">
    <source>
        <dbReference type="ARBA" id="ARBA00022840"/>
    </source>
</evidence>
<keyword evidence="3" id="KW-0547">Nucleotide-binding</keyword>
<dbReference type="EMBL" id="CP046617">
    <property type="protein sequence ID" value="WCM39779.1"/>
    <property type="molecule type" value="Genomic_DNA"/>
</dbReference>
<evidence type="ECO:0000256" key="6">
    <source>
        <dbReference type="SAM" id="MobiDB-lite"/>
    </source>
</evidence>
<evidence type="ECO:0000313" key="8">
    <source>
        <dbReference type="EMBL" id="WCM39779.1"/>
    </source>
</evidence>
<gene>
    <name evidence="8" type="ORF">GO600_06535</name>
</gene>
<dbReference type="PANTHER" id="PTHR43820:SF6">
    <property type="entry name" value="ABC TRANSPORTER ATP-BINDING PROTEIN"/>
    <property type="match status" value="1"/>
</dbReference>
<keyword evidence="4 8" id="KW-0067">ATP-binding</keyword>
<dbReference type="SMART" id="SM00382">
    <property type="entry name" value="AAA"/>
    <property type="match status" value="1"/>
</dbReference>
<evidence type="ECO:0000313" key="9">
    <source>
        <dbReference type="Proteomes" id="UP001317488"/>
    </source>
</evidence>
<dbReference type="Proteomes" id="UP001317488">
    <property type="component" value="Chromosome"/>
</dbReference>
<evidence type="ECO:0000256" key="2">
    <source>
        <dbReference type="ARBA" id="ARBA00022448"/>
    </source>
</evidence>
<comment type="similarity">
    <text evidence="1">Belongs to the ABC transporter superfamily.</text>
</comment>
<dbReference type="InterPro" id="IPR017871">
    <property type="entry name" value="ABC_transporter-like_CS"/>
</dbReference>
<feature type="region of interest" description="Disordered" evidence="6">
    <location>
        <begin position="240"/>
        <end position="262"/>
    </location>
</feature>
<keyword evidence="2" id="KW-0813">Transport</keyword>
<dbReference type="RefSeq" id="WP_051209247.1">
    <property type="nucleotide sequence ID" value="NZ_CP046617.1"/>
</dbReference>
<sequence>MSLLSVQGLTVRYGPLEAVREVSFSLREGEALTLIGPNGAGKTSVLRGLLGLAQAEGKVFLDGEEVRGRSPEALLSRGLVLVPEGRALFPGLSVEDNLLLGGFTRFRRRENLRPDLERVYTLFPRLLERRRQPAGTLSGGEQQMLAIGRALMARPRLLLLDEPSLGLAPLMVQEIYRILGELKAQGTTLLLVEQNAKVALALADRGLVLEAGEVVLEGPAEALRQDPRVVEAYLGLSREPEVAASEGEPLVASPGEHPEEEG</sequence>
<keyword evidence="5" id="KW-0029">Amino-acid transport</keyword>
<evidence type="ECO:0000256" key="5">
    <source>
        <dbReference type="ARBA" id="ARBA00022970"/>
    </source>
</evidence>
<dbReference type="PROSITE" id="PS00211">
    <property type="entry name" value="ABC_TRANSPORTER_1"/>
    <property type="match status" value="1"/>
</dbReference>
<proteinExistence type="inferred from homology"/>
<evidence type="ECO:0000256" key="3">
    <source>
        <dbReference type="ARBA" id="ARBA00022741"/>
    </source>
</evidence>
<dbReference type="InterPro" id="IPR003439">
    <property type="entry name" value="ABC_transporter-like_ATP-bd"/>
</dbReference>
<reference evidence="8 9" key="1">
    <citation type="submission" date="2019-12" db="EMBL/GenBank/DDBJ databases">
        <authorList>
            <person name="An T."/>
        </authorList>
    </citation>
    <scope>NUCLEOTIDE SEQUENCE [LARGE SCALE GENOMIC DNA]</scope>
    <source>
        <strain evidence="8 9">JCM 19900</strain>
    </source>
</reference>
<dbReference type="PROSITE" id="PS50893">
    <property type="entry name" value="ABC_TRANSPORTER_2"/>
    <property type="match status" value="1"/>
</dbReference>
<evidence type="ECO:0000259" key="7">
    <source>
        <dbReference type="PROSITE" id="PS50893"/>
    </source>
</evidence>
<dbReference type="CDD" id="cd03224">
    <property type="entry name" value="ABC_TM1139_LivF_branched"/>
    <property type="match status" value="1"/>
</dbReference>
<protein>
    <submittedName>
        <fullName evidence="8">ATP-binding cassette domain-containing protein</fullName>
    </submittedName>
</protein>
<dbReference type="GO" id="GO:0005524">
    <property type="term" value="F:ATP binding"/>
    <property type="evidence" value="ECO:0007669"/>
    <property type="project" value="UniProtKB-KW"/>
</dbReference>
<dbReference type="SUPFAM" id="SSF52540">
    <property type="entry name" value="P-loop containing nucleoside triphosphate hydrolases"/>
    <property type="match status" value="1"/>
</dbReference>
<accession>A0ABY7RQL1</accession>
<evidence type="ECO:0000256" key="1">
    <source>
        <dbReference type="ARBA" id="ARBA00005417"/>
    </source>
</evidence>